<gene>
    <name evidence="1" type="ORF">METZ01_LOCUS111216</name>
</gene>
<dbReference type="EMBL" id="UINC01013523">
    <property type="protein sequence ID" value="SVA58362.1"/>
    <property type="molecule type" value="Genomic_DNA"/>
</dbReference>
<name>A0A381X1B2_9ZZZZ</name>
<dbReference type="InterPro" id="IPR011990">
    <property type="entry name" value="TPR-like_helical_dom_sf"/>
</dbReference>
<dbReference type="AlphaFoldDB" id="A0A381X1B2"/>
<accession>A0A381X1B2</accession>
<organism evidence="1">
    <name type="scientific">marine metagenome</name>
    <dbReference type="NCBI Taxonomy" id="408172"/>
    <lineage>
        <taxon>unclassified sequences</taxon>
        <taxon>metagenomes</taxon>
        <taxon>ecological metagenomes</taxon>
    </lineage>
</organism>
<reference evidence="1" key="1">
    <citation type="submission" date="2018-05" db="EMBL/GenBank/DDBJ databases">
        <authorList>
            <person name="Lanie J.A."/>
            <person name="Ng W.-L."/>
            <person name="Kazmierczak K.M."/>
            <person name="Andrzejewski T.M."/>
            <person name="Davidsen T.M."/>
            <person name="Wayne K.J."/>
            <person name="Tettelin H."/>
            <person name="Glass J.I."/>
            <person name="Rusch D."/>
            <person name="Podicherti R."/>
            <person name="Tsui H.-C.T."/>
            <person name="Winkler M.E."/>
        </authorList>
    </citation>
    <scope>NUCLEOTIDE SEQUENCE</scope>
</reference>
<evidence type="ECO:0000313" key="1">
    <source>
        <dbReference type="EMBL" id="SVA58362.1"/>
    </source>
</evidence>
<protein>
    <submittedName>
        <fullName evidence="1">Uncharacterized protein</fullName>
    </submittedName>
</protein>
<sequence length="230" mass="25689">MQQALRVPLKLLVITLWYSVLTISTLAQARIVGTVLNETEEPIQGATVTAENTARSFTSTTDEKGFFGFITLNGGPWAFTVQSPGFTPSQQLVRVREYVRNRPLKFMLARGAAGFGIGALTGLEIGDVQEKLQAAESAEMEHRYEDAIHLYQEIIEIAPALTMVNLKLGHAYFQNESYEEAQMAYQMILGNDLDSSIAREVYYNFGDIRLAVGITEEAQGWYWKAHNTDL</sequence>
<dbReference type="Gene3D" id="1.25.40.10">
    <property type="entry name" value="Tetratricopeptide repeat domain"/>
    <property type="match status" value="1"/>
</dbReference>
<dbReference type="InterPro" id="IPR008969">
    <property type="entry name" value="CarboxyPept-like_regulatory"/>
</dbReference>
<proteinExistence type="predicted"/>
<dbReference type="SUPFAM" id="SSF49464">
    <property type="entry name" value="Carboxypeptidase regulatory domain-like"/>
    <property type="match status" value="1"/>
</dbReference>
<feature type="non-terminal residue" evidence="1">
    <location>
        <position position="230"/>
    </location>
</feature>
<dbReference type="Pfam" id="PF13620">
    <property type="entry name" value="CarboxypepD_reg"/>
    <property type="match status" value="1"/>
</dbReference>
<dbReference type="Gene3D" id="2.60.40.1120">
    <property type="entry name" value="Carboxypeptidase-like, regulatory domain"/>
    <property type="match status" value="1"/>
</dbReference>
<dbReference type="SUPFAM" id="SSF48452">
    <property type="entry name" value="TPR-like"/>
    <property type="match status" value="1"/>
</dbReference>